<protein>
    <recommendedName>
        <fullName evidence="5">Lipoprotein</fullName>
    </recommendedName>
</protein>
<name>A0A318A473_9MICO</name>
<dbReference type="RefSeq" id="WP_110125513.1">
    <property type="nucleotide sequence ID" value="NZ_QHLY01000005.1"/>
</dbReference>
<feature type="region of interest" description="Disordered" evidence="1">
    <location>
        <begin position="41"/>
        <end position="69"/>
    </location>
</feature>
<sequence length="190" mass="18642">MMGNTQKTYLKTSFTTARTIAGALGGTVLVVALAACSTSTPEAAESGAPTASATATPTQSATPEPTWDPAGTAAWAAEVVPTGGSDGFIRAQNGHIDAGSPGAFTLQDNSLPAGSYSLYFACRGDADTTVTLAVAGDAAATMSGGCTGEAAGMDITTATEGATFTVTGDPGGEAVDWALAITDLLPRADG</sequence>
<keyword evidence="4" id="KW-1185">Reference proteome</keyword>
<feature type="chain" id="PRO_5038443167" description="Lipoprotein" evidence="2">
    <location>
        <begin position="35"/>
        <end position="190"/>
    </location>
</feature>
<accession>A0A318A473</accession>
<feature type="compositionally biased region" description="Low complexity" evidence="1">
    <location>
        <begin position="41"/>
        <end position="65"/>
    </location>
</feature>
<evidence type="ECO:0000313" key="4">
    <source>
        <dbReference type="Proteomes" id="UP000246722"/>
    </source>
</evidence>
<comment type="caution">
    <text evidence="3">The sequence shown here is derived from an EMBL/GenBank/DDBJ whole genome shotgun (WGS) entry which is preliminary data.</text>
</comment>
<evidence type="ECO:0008006" key="5">
    <source>
        <dbReference type="Google" id="ProtNLM"/>
    </source>
</evidence>
<dbReference type="OrthoDB" id="5118522at2"/>
<organism evidence="3 4">
    <name type="scientific">Cryobacterium arcticum</name>
    <dbReference type="NCBI Taxonomy" id="670052"/>
    <lineage>
        <taxon>Bacteria</taxon>
        <taxon>Bacillati</taxon>
        <taxon>Actinomycetota</taxon>
        <taxon>Actinomycetes</taxon>
        <taxon>Micrococcales</taxon>
        <taxon>Microbacteriaceae</taxon>
        <taxon>Cryobacterium</taxon>
    </lineage>
</organism>
<dbReference type="AlphaFoldDB" id="A0A318A473"/>
<dbReference type="EMBL" id="QHLY01000005">
    <property type="protein sequence ID" value="PXA71990.1"/>
    <property type="molecule type" value="Genomic_DNA"/>
</dbReference>
<evidence type="ECO:0000313" key="3">
    <source>
        <dbReference type="EMBL" id="PXA71990.1"/>
    </source>
</evidence>
<proteinExistence type="predicted"/>
<dbReference type="Proteomes" id="UP000246722">
    <property type="component" value="Unassembled WGS sequence"/>
</dbReference>
<feature type="signal peptide" evidence="2">
    <location>
        <begin position="1"/>
        <end position="34"/>
    </location>
</feature>
<evidence type="ECO:0000256" key="1">
    <source>
        <dbReference type="SAM" id="MobiDB-lite"/>
    </source>
</evidence>
<keyword evidence="2" id="KW-0732">Signal</keyword>
<gene>
    <name evidence="3" type="ORF">CTB96_03500</name>
</gene>
<reference evidence="3 4" key="1">
    <citation type="submission" date="2018-05" db="EMBL/GenBank/DDBJ databases">
        <title>Genetic diversity of glacier-inhabiting Cryobacterium bacteria in China and description of Cryobacterium mengkeensis sp. nov. and Arthrobacter glacialis sp. nov.</title>
        <authorList>
            <person name="Liu Q."/>
            <person name="Xin Y.-H."/>
        </authorList>
    </citation>
    <scope>NUCLEOTIDE SEQUENCE [LARGE SCALE GENOMIC DNA]</scope>
    <source>
        <strain evidence="3 4">SK-1</strain>
    </source>
</reference>
<evidence type="ECO:0000256" key="2">
    <source>
        <dbReference type="SAM" id="SignalP"/>
    </source>
</evidence>